<dbReference type="AlphaFoldDB" id="A0AAV6HCP9"/>
<feature type="compositionally biased region" description="Polar residues" evidence="1">
    <location>
        <begin position="225"/>
        <end position="242"/>
    </location>
</feature>
<comment type="caution">
    <text evidence="3">The sequence shown here is derived from an EMBL/GenBank/DDBJ whole genome shotgun (WGS) entry which is preliminary data.</text>
</comment>
<dbReference type="Proteomes" id="UP000823561">
    <property type="component" value="Chromosome 2"/>
</dbReference>
<evidence type="ECO:0000313" key="4">
    <source>
        <dbReference type="Proteomes" id="UP000823561"/>
    </source>
</evidence>
<feature type="transmembrane region" description="Helical" evidence="2">
    <location>
        <begin position="148"/>
        <end position="171"/>
    </location>
</feature>
<keyword evidence="2" id="KW-0812">Transmembrane</keyword>
<feature type="transmembrane region" description="Helical" evidence="2">
    <location>
        <begin position="115"/>
        <end position="139"/>
    </location>
</feature>
<feature type="transmembrane region" description="Helical" evidence="2">
    <location>
        <begin position="183"/>
        <end position="206"/>
    </location>
</feature>
<evidence type="ECO:0000313" key="3">
    <source>
        <dbReference type="EMBL" id="KAG5284304.1"/>
    </source>
</evidence>
<protein>
    <submittedName>
        <fullName evidence="3">Uncharacterized protein</fullName>
    </submittedName>
</protein>
<name>A0AAV6HCP9_9TELE</name>
<dbReference type="EMBL" id="JADWDJ010000002">
    <property type="protein sequence ID" value="KAG5284304.1"/>
    <property type="molecule type" value="Genomic_DNA"/>
</dbReference>
<reference evidence="3" key="1">
    <citation type="submission" date="2020-10" db="EMBL/GenBank/DDBJ databases">
        <title>Chromosome-scale genome assembly of the Allis shad, Alosa alosa.</title>
        <authorList>
            <person name="Margot Z."/>
            <person name="Christophe K."/>
            <person name="Cabau C."/>
            <person name="Louis A."/>
            <person name="Berthelot C."/>
            <person name="Parey E."/>
            <person name="Roest Crollius H."/>
            <person name="Montfort J."/>
            <person name="Robinson-Rechavi M."/>
            <person name="Bucao C."/>
            <person name="Bouchez O."/>
            <person name="Gislard M."/>
            <person name="Lluch J."/>
            <person name="Milhes M."/>
            <person name="Lampietro C."/>
            <person name="Lopez Roques C."/>
            <person name="Donnadieu C."/>
            <person name="Braasch I."/>
            <person name="Desvignes T."/>
            <person name="Postlethwait J."/>
            <person name="Bobe J."/>
            <person name="Guiguen Y."/>
        </authorList>
    </citation>
    <scope>NUCLEOTIDE SEQUENCE</scope>
    <source>
        <strain evidence="3">M-15738</strain>
        <tissue evidence="3">Blood</tissue>
    </source>
</reference>
<feature type="non-terminal residue" evidence="3">
    <location>
        <position position="1"/>
    </location>
</feature>
<keyword evidence="2" id="KW-1133">Transmembrane helix</keyword>
<feature type="non-terminal residue" evidence="3">
    <location>
        <position position="242"/>
    </location>
</feature>
<accession>A0AAV6HCP9</accession>
<evidence type="ECO:0000256" key="1">
    <source>
        <dbReference type="SAM" id="MobiDB-lite"/>
    </source>
</evidence>
<organism evidence="3 4">
    <name type="scientific">Alosa alosa</name>
    <name type="common">allis shad</name>
    <dbReference type="NCBI Taxonomy" id="278164"/>
    <lineage>
        <taxon>Eukaryota</taxon>
        <taxon>Metazoa</taxon>
        <taxon>Chordata</taxon>
        <taxon>Craniata</taxon>
        <taxon>Vertebrata</taxon>
        <taxon>Euteleostomi</taxon>
        <taxon>Actinopterygii</taxon>
        <taxon>Neopterygii</taxon>
        <taxon>Teleostei</taxon>
        <taxon>Clupei</taxon>
        <taxon>Clupeiformes</taxon>
        <taxon>Clupeoidei</taxon>
        <taxon>Clupeidae</taxon>
        <taxon>Alosa</taxon>
    </lineage>
</organism>
<evidence type="ECO:0000256" key="2">
    <source>
        <dbReference type="SAM" id="Phobius"/>
    </source>
</evidence>
<sequence>SLSHTALQVESLQGKVICLHKGASRGASDRHTHTHTHAHATVFFGAWCNGSVLISLAEQPVIEQLQGFPQDNSQSSSPNLFSSQTHLSPAIYLSIYRYPFIFLSFSHFLSLPTHLSIFLLFSLTFILLLSTCACFYIYLSIYLSISLYLLYLSIYLSIIFPLFLSLSFLLFKSVSLCAHTPLALGPSFVITLCVCASYPKVLLLIFDPHLMQSSEYRKKERGKNTHSTSNQPEQEQTSEWNG</sequence>
<proteinExistence type="predicted"/>
<feature type="region of interest" description="Disordered" evidence="1">
    <location>
        <begin position="217"/>
        <end position="242"/>
    </location>
</feature>
<gene>
    <name evidence="3" type="ORF">AALO_G00025220</name>
</gene>
<keyword evidence="4" id="KW-1185">Reference proteome</keyword>
<keyword evidence="2" id="KW-0472">Membrane</keyword>
<feature type="transmembrane region" description="Helical" evidence="2">
    <location>
        <begin position="90"/>
        <end position="109"/>
    </location>
</feature>